<dbReference type="SMART" id="SM00382">
    <property type="entry name" value="AAA"/>
    <property type="match status" value="2"/>
</dbReference>
<keyword evidence="3" id="KW-0067">ATP-binding</keyword>
<keyword evidence="1" id="KW-0677">Repeat</keyword>
<sequence length="609" mass="67790">MVSSSKEKRLAKKAAEGKTKKGSKNVSTTASSVNGDEPAAGNDAEEIKRLADQMDKHGISDRVTTGVLSSTQASRDVKITSASLVFHGRVLFNDTTLELSYGRRYGLLGENGCGKSTLLKAIAAREFPIPEHIDIYLLNEGAPPTELGALEWVVTEAEREMERLDKMAEKILEDEGPESPVLMDLYEHMEKMDPSTFSTRASLILTGLGFNKVTIHKKTKDMSGGWRMRVALAKALFVKPSLLLLDDPTAHLDLEACVWLEEYLKKWDRTLVLVSHSMDFLNGVCNTMVDMRGKQLLYYGGNYDIYNRTRTEQETNQMKAYQKQQDEIVHIKKFIASAGTYANLVRQAKSRQKILDKMEADGFIQPVIPDKVFTFRFADVEKLPPPVLSFDDVTFSYSGDPKDDLYRNIDLGFDMDSRTALVGPNGVGKSTLLRLMTGKLSPTAGSVTRHTHLKLGLYSQHSAEQLDLTKSALDFVREKYAEKSQDYQYWRQQLGRYGLTGESQTSLIGTLSDGQKSRIVFALLAIESPNMLLLDEPTNGLDIPTIDSLAEAINAFSGGVIVVSHDFRLLDKIAKQILVCEDRTIKPWGDSIGAYKNYLRKKMVSAGAV</sequence>
<organism evidence="7 8">
    <name type="scientific">Colletotrichum salicis</name>
    <dbReference type="NCBI Taxonomy" id="1209931"/>
    <lineage>
        <taxon>Eukaryota</taxon>
        <taxon>Fungi</taxon>
        <taxon>Dikarya</taxon>
        <taxon>Ascomycota</taxon>
        <taxon>Pezizomycotina</taxon>
        <taxon>Sordariomycetes</taxon>
        <taxon>Hypocreomycetidae</taxon>
        <taxon>Glomerellales</taxon>
        <taxon>Glomerellaceae</taxon>
        <taxon>Colletotrichum</taxon>
        <taxon>Colletotrichum acutatum species complex</taxon>
    </lineage>
</organism>
<dbReference type="EMBL" id="JFFI01000140">
    <property type="protein sequence ID" value="KXH69258.1"/>
    <property type="molecule type" value="Genomic_DNA"/>
</dbReference>
<comment type="caution">
    <text evidence="7">The sequence shown here is derived from an EMBL/GenBank/DDBJ whole genome shotgun (WGS) entry which is preliminary data.</text>
</comment>
<accession>A0A135V9E4</accession>
<dbReference type="InterPro" id="IPR050611">
    <property type="entry name" value="ABCF"/>
</dbReference>
<feature type="domain" description="ABC transporter" evidence="6">
    <location>
        <begin position="77"/>
        <end position="318"/>
    </location>
</feature>
<evidence type="ECO:0000256" key="5">
    <source>
        <dbReference type="SAM" id="MobiDB-lite"/>
    </source>
</evidence>
<dbReference type="PROSITE" id="PS00211">
    <property type="entry name" value="ABC_TRANSPORTER_1"/>
    <property type="match status" value="1"/>
</dbReference>
<feature type="compositionally biased region" description="Basic and acidic residues" evidence="5">
    <location>
        <begin position="1"/>
        <end position="19"/>
    </location>
</feature>
<dbReference type="InterPro" id="IPR017871">
    <property type="entry name" value="ABC_transporter-like_CS"/>
</dbReference>
<dbReference type="GO" id="GO:0016887">
    <property type="term" value="F:ATP hydrolysis activity"/>
    <property type="evidence" value="ECO:0007669"/>
    <property type="project" value="InterPro"/>
</dbReference>
<proteinExistence type="predicted"/>
<dbReference type="FunFam" id="3.40.50.300:FF:000549">
    <property type="entry name" value="ABC transporter ATP-binding protein arb1"/>
    <property type="match status" value="1"/>
</dbReference>
<dbReference type="InterPro" id="IPR032781">
    <property type="entry name" value="ABC_tran_Xtn"/>
</dbReference>
<dbReference type="PROSITE" id="PS50893">
    <property type="entry name" value="ABC_TRANSPORTER_2"/>
    <property type="match status" value="2"/>
</dbReference>
<keyword evidence="8" id="KW-1185">Reference proteome</keyword>
<feature type="coiled-coil region" evidence="4">
    <location>
        <begin position="147"/>
        <end position="174"/>
    </location>
</feature>
<keyword evidence="4" id="KW-0175">Coiled coil</keyword>
<reference evidence="7 8" key="1">
    <citation type="submission" date="2014-02" db="EMBL/GenBank/DDBJ databases">
        <title>The genome sequence of Colletotrichum salicis CBS 607.94.</title>
        <authorList>
            <person name="Baroncelli R."/>
            <person name="Thon M.R."/>
        </authorList>
    </citation>
    <scope>NUCLEOTIDE SEQUENCE [LARGE SCALE GENOMIC DNA]</scope>
    <source>
        <strain evidence="7 8">CBS 607.94</strain>
    </source>
</reference>
<dbReference type="PANTHER" id="PTHR19211">
    <property type="entry name" value="ATP-BINDING TRANSPORT PROTEIN-RELATED"/>
    <property type="match status" value="1"/>
</dbReference>
<feature type="domain" description="ABC transporter" evidence="6">
    <location>
        <begin position="388"/>
        <end position="607"/>
    </location>
</feature>
<dbReference type="Pfam" id="PF00005">
    <property type="entry name" value="ABC_tran"/>
    <property type="match status" value="2"/>
</dbReference>
<evidence type="ECO:0000313" key="8">
    <source>
        <dbReference type="Proteomes" id="UP000070121"/>
    </source>
</evidence>
<dbReference type="OrthoDB" id="2110130at2759"/>
<dbReference type="SUPFAM" id="SSF52540">
    <property type="entry name" value="P-loop containing nucleoside triphosphate hydrolases"/>
    <property type="match status" value="2"/>
</dbReference>
<dbReference type="InterPro" id="IPR003439">
    <property type="entry name" value="ABC_transporter-like_ATP-bd"/>
</dbReference>
<evidence type="ECO:0000313" key="7">
    <source>
        <dbReference type="EMBL" id="KXH69258.1"/>
    </source>
</evidence>
<evidence type="ECO:0000256" key="2">
    <source>
        <dbReference type="ARBA" id="ARBA00022741"/>
    </source>
</evidence>
<dbReference type="Gene3D" id="3.40.50.300">
    <property type="entry name" value="P-loop containing nucleotide triphosphate hydrolases"/>
    <property type="match status" value="2"/>
</dbReference>
<dbReference type="CDD" id="cd03221">
    <property type="entry name" value="ABCF_EF-3"/>
    <property type="match status" value="2"/>
</dbReference>
<name>A0A135V9E4_9PEZI</name>
<dbReference type="STRING" id="1209931.A0A135V9E4"/>
<protein>
    <submittedName>
        <fullName evidence="7">ABC transporter</fullName>
    </submittedName>
</protein>
<feature type="region of interest" description="Disordered" evidence="5">
    <location>
        <begin position="1"/>
        <end position="42"/>
    </location>
</feature>
<evidence type="ECO:0000256" key="3">
    <source>
        <dbReference type="ARBA" id="ARBA00022840"/>
    </source>
</evidence>
<dbReference type="InterPro" id="IPR027417">
    <property type="entry name" value="P-loop_NTPase"/>
</dbReference>
<dbReference type="Pfam" id="PF12848">
    <property type="entry name" value="ABC_tran_Xtn"/>
    <property type="match status" value="1"/>
</dbReference>
<keyword evidence="2" id="KW-0547">Nucleotide-binding</keyword>
<dbReference type="PANTHER" id="PTHR19211:SF15">
    <property type="entry name" value="ATP-BINDING CASSETTE SUB-FAMILY F MEMBER 2"/>
    <property type="match status" value="1"/>
</dbReference>
<feature type="compositionally biased region" description="Polar residues" evidence="5">
    <location>
        <begin position="25"/>
        <end position="34"/>
    </location>
</feature>
<evidence type="ECO:0000259" key="6">
    <source>
        <dbReference type="PROSITE" id="PS50893"/>
    </source>
</evidence>
<dbReference type="InterPro" id="IPR003593">
    <property type="entry name" value="AAA+_ATPase"/>
</dbReference>
<dbReference type="GO" id="GO:0005524">
    <property type="term" value="F:ATP binding"/>
    <property type="evidence" value="ECO:0007669"/>
    <property type="project" value="UniProtKB-KW"/>
</dbReference>
<dbReference type="AlphaFoldDB" id="A0A135V9E4"/>
<evidence type="ECO:0000256" key="4">
    <source>
        <dbReference type="SAM" id="Coils"/>
    </source>
</evidence>
<dbReference type="Proteomes" id="UP000070121">
    <property type="component" value="Unassembled WGS sequence"/>
</dbReference>
<dbReference type="FunFam" id="3.40.50.300:FF:000618">
    <property type="entry name" value="ATP-binding cassette (ABC) transporter, putative"/>
    <property type="match status" value="1"/>
</dbReference>
<gene>
    <name evidence="7" type="ORF">CSAL01_01736</name>
</gene>
<evidence type="ECO:0000256" key="1">
    <source>
        <dbReference type="ARBA" id="ARBA00022737"/>
    </source>
</evidence>